<dbReference type="PANTHER" id="PTHR48094">
    <property type="entry name" value="PROTEIN/NUCLEIC ACID DEGLYCASE DJ-1-RELATED"/>
    <property type="match status" value="1"/>
</dbReference>
<sequence>MKKIMIVNTSATEYTGTGKPTGLWLGELVHFYDVFNNNDFEIDLFSVSGGRIPIDPASISKAMLDKTTQKYYEDETFMEMLSNTREISEADSSLYDVIYFTGGHGTMFDFPGNSDIQKAILTVHKNNGIISAVCHGVSALIDVKNEDGSYFISGRHLTGFSTLEEKLARRTNYVPFLLESLLNTQGAVYSKSIIPFKSFTVKDQRLITGQNPQSPKEVAEKVKAALQNSL</sequence>
<name>A0ABW5WWA0_9STAP</name>
<keyword evidence="1" id="KW-0346">Stress response</keyword>
<evidence type="ECO:0000313" key="6">
    <source>
        <dbReference type="Proteomes" id="UP001597519"/>
    </source>
</evidence>
<evidence type="ECO:0000256" key="2">
    <source>
        <dbReference type="ARBA" id="ARBA00023239"/>
    </source>
</evidence>
<proteinExistence type="inferred from homology"/>
<keyword evidence="2" id="KW-0456">Lyase</keyword>
<feature type="domain" description="DJ-1/PfpI" evidence="4">
    <location>
        <begin position="27"/>
        <end position="222"/>
    </location>
</feature>
<reference evidence="6" key="1">
    <citation type="journal article" date="2019" name="Int. J. Syst. Evol. Microbiol.">
        <title>The Global Catalogue of Microorganisms (GCM) 10K type strain sequencing project: providing services to taxonomists for standard genome sequencing and annotation.</title>
        <authorList>
            <consortium name="The Broad Institute Genomics Platform"/>
            <consortium name="The Broad Institute Genome Sequencing Center for Infectious Disease"/>
            <person name="Wu L."/>
            <person name="Ma J."/>
        </authorList>
    </citation>
    <scope>NUCLEOTIDE SEQUENCE [LARGE SCALE GENOMIC DNA]</scope>
    <source>
        <strain evidence="6">KCTC 33575</strain>
    </source>
</reference>
<evidence type="ECO:0000313" key="5">
    <source>
        <dbReference type="EMBL" id="MFD2830757.1"/>
    </source>
</evidence>
<dbReference type="SUPFAM" id="SSF52317">
    <property type="entry name" value="Class I glutamine amidotransferase-like"/>
    <property type="match status" value="1"/>
</dbReference>
<dbReference type="Gene3D" id="3.40.50.880">
    <property type="match status" value="1"/>
</dbReference>
<dbReference type="RefSeq" id="WP_377774101.1">
    <property type="nucleotide sequence ID" value="NZ_JBHUOQ010000004.1"/>
</dbReference>
<dbReference type="InterPro" id="IPR002818">
    <property type="entry name" value="DJ-1/PfpI"/>
</dbReference>
<dbReference type="EMBL" id="JBHUOQ010000004">
    <property type="protein sequence ID" value="MFD2830757.1"/>
    <property type="molecule type" value="Genomic_DNA"/>
</dbReference>
<organism evidence="5 6">
    <name type="scientific">Corticicoccus populi</name>
    <dbReference type="NCBI Taxonomy" id="1812821"/>
    <lineage>
        <taxon>Bacteria</taxon>
        <taxon>Bacillati</taxon>
        <taxon>Bacillota</taxon>
        <taxon>Bacilli</taxon>
        <taxon>Bacillales</taxon>
        <taxon>Staphylococcaceae</taxon>
        <taxon>Corticicoccus</taxon>
    </lineage>
</organism>
<comment type="similarity">
    <text evidence="3">Belongs to the peptidase C56 family. HSP31-like subfamily.</text>
</comment>
<comment type="caution">
    <text evidence="5">The sequence shown here is derived from an EMBL/GenBank/DDBJ whole genome shotgun (WGS) entry which is preliminary data.</text>
</comment>
<dbReference type="InterPro" id="IPR050325">
    <property type="entry name" value="Prot/Nucl_acid_deglycase"/>
</dbReference>
<dbReference type="Proteomes" id="UP001597519">
    <property type="component" value="Unassembled WGS sequence"/>
</dbReference>
<accession>A0ABW5WWA0</accession>
<evidence type="ECO:0000256" key="3">
    <source>
        <dbReference type="ARBA" id="ARBA00038493"/>
    </source>
</evidence>
<keyword evidence="6" id="KW-1185">Reference proteome</keyword>
<evidence type="ECO:0000259" key="4">
    <source>
        <dbReference type="Pfam" id="PF01965"/>
    </source>
</evidence>
<dbReference type="CDD" id="cd03141">
    <property type="entry name" value="GATase1_Hsp31_like"/>
    <property type="match status" value="1"/>
</dbReference>
<evidence type="ECO:0000256" key="1">
    <source>
        <dbReference type="ARBA" id="ARBA00023016"/>
    </source>
</evidence>
<dbReference type="InterPro" id="IPR029062">
    <property type="entry name" value="Class_I_gatase-like"/>
</dbReference>
<keyword evidence="5" id="KW-0315">Glutamine amidotransferase</keyword>
<gene>
    <name evidence="5" type="ORF">ACFSX4_09830</name>
</gene>
<dbReference type="PANTHER" id="PTHR48094:SF11">
    <property type="entry name" value="GLUTATHIONE-INDEPENDENT GLYOXALASE HSP31-RELATED"/>
    <property type="match status" value="1"/>
</dbReference>
<dbReference type="Pfam" id="PF01965">
    <property type="entry name" value="DJ-1_PfpI"/>
    <property type="match status" value="1"/>
</dbReference>
<protein>
    <submittedName>
        <fullName evidence="5">Type 1 glutamine amidotransferase domain-containing protein</fullName>
    </submittedName>
</protein>